<dbReference type="EMBL" id="MT141378">
    <property type="protein sequence ID" value="QJA59636.1"/>
    <property type="molecule type" value="Genomic_DNA"/>
</dbReference>
<protein>
    <submittedName>
        <fullName evidence="2">Uncharacterized protein</fullName>
    </submittedName>
</protein>
<accession>A0A6M3K3Q5</accession>
<organism evidence="2">
    <name type="scientific">viral metagenome</name>
    <dbReference type="NCBI Taxonomy" id="1070528"/>
    <lineage>
        <taxon>unclassified sequences</taxon>
        <taxon>metagenomes</taxon>
        <taxon>organismal metagenomes</taxon>
    </lineage>
</organism>
<dbReference type="EMBL" id="MT142261">
    <property type="protein sequence ID" value="QJA77050.1"/>
    <property type="molecule type" value="Genomic_DNA"/>
</dbReference>
<dbReference type="AlphaFoldDB" id="A0A6M3K3Q5"/>
<gene>
    <name evidence="2" type="ORF">MM415A01372_0002</name>
    <name evidence="1" type="ORF">MM415B01253_0010</name>
</gene>
<reference evidence="2" key="1">
    <citation type="submission" date="2020-03" db="EMBL/GenBank/DDBJ databases">
        <title>The deep terrestrial virosphere.</title>
        <authorList>
            <person name="Holmfeldt K."/>
            <person name="Nilsson E."/>
            <person name="Simone D."/>
            <person name="Lopez-Fernandez M."/>
            <person name="Wu X."/>
            <person name="de Brujin I."/>
            <person name="Lundin D."/>
            <person name="Andersson A."/>
            <person name="Bertilsson S."/>
            <person name="Dopson M."/>
        </authorList>
    </citation>
    <scope>NUCLEOTIDE SEQUENCE</scope>
    <source>
        <strain evidence="2">MM415A01372</strain>
        <strain evidence="1">MM415B01253</strain>
    </source>
</reference>
<sequence length="54" mass="5975">MANEKFTKKEFDAEIMQIIQQQTGRMTGTSGPPNILKSMMNRAKSKRNGGNGTT</sequence>
<evidence type="ECO:0000313" key="1">
    <source>
        <dbReference type="EMBL" id="QJA59636.1"/>
    </source>
</evidence>
<evidence type="ECO:0000313" key="2">
    <source>
        <dbReference type="EMBL" id="QJA77050.1"/>
    </source>
</evidence>
<proteinExistence type="predicted"/>
<name>A0A6M3K3Q5_9ZZZZ</name>